<dbReference type="Gene3D" id="3.40.50.720">
    <property type="entry name" value="NAD(P)-binding Rossmann-like Domain"/>
    <property type="match status" value="1"/>
</dbReference>
<proteinExistence type="inferred from homology"/>
<evidence type="ECO:0000256" key="2">
    <source>
        <dbReference type="ARBA" id="ARBA00023002"/>
    </source>
</evidence>
<keyword evidence="2" id="KW-0560">Oxidoreductase</keyword>
<comment type="similarity">
    <text evidence="1">Belongs to the NAD(P)-dependent epimerase/dehydratase family.</text>
</comment>
<gene>
    <name evidence="5" type="ORF">GCM10008939_13610</name>
</gene>
<keyword evidence="3" id="KW-0520">NAD</keyword>
<dbReference type="Pfam" id="PF01370">
    <property type="entry name" value="Epimerase"/>
    <property type="match status" value="1"/>
</dbReference>
<evidence type="ECO:0000313" key="6">
    <source>
        <dbReference type="Proteomes" id="UP000635726"/>
    </source>
</evidence>
<keyword evidence="6" id="KW-1185">Reference proteome</keyword>
<dbReference type="InterPro" id="IPR036291">
    <property type="entry name" value="NAD(P)-bd_dom_sf"/>
</dbReference>
<comment type="caution">
    <text evidence="5">The sequence shown here is derived from an EMBL/GenBank/DDBJ whole genome shotgun (WGS) entry which is preliminary data.</text>
</comment>
<dbReference type="Proteomes" id="UP000635726">
    <property type="component" value="Unassembled WGS sequence"/>
</dbReference>
<protein>
    <submittedName>
        <fullName evidence="5">UDP-glucose 4-epimerase</fullName>
    </submittedName>
</protein>
<evidence type="ECO:0000313" key="5">
    <source>
        <dbReference type="EMBL" id="GGJ70463.1"/>
    </source>
</evidence>
<reference evidence="5" key="2">
    <citation type="submission" date="2020-09" db="EMBL/GenBank/DDBJ databases">
        <authorList>
            <person name="Sun Q."/>
            <person name="Ohkuma M."/>
        </authorList>
    </citation>
    <scope>NUCLEOTIDE SEQUENCE</scope>
    <source>
        <strain evidence="5">JCM 14371</strain>
    </source>
</reference>
<name>A0A917PC25_9DEIO</name>
<dbReference type="SUPFAM" id="SSF51735">
    <property type="entry name" value="NAD(P)-binding Rossmann-fold domains"/>
    <property type="match status" value="1"/>
</dbReference>
<accession>A0A917PC25</accession>
<reference evidence="5" key="1">
    <citation type="journal article" date="2014" name="Int. J. Syst. Evol. Microbiol.">
        <title>Complete genome sequence of Corynebacterium casei LMG S-19264T (=DSM 44701T), isolated from a smear-ripened cheese.</title>
        <authorList>
            <consortium name="US DOE Joint Genome Institute (JGI-PGF)"/>
            <person name="Walter F."/>
            <person name="Albersmeier A."/>
            <person name="Kalinowski J."/>
            <person name="Ruckert C."/>
        </authorList>
    </citation>
    <scope>NUCLEOTIDE SEQUENCE</scope>
    <source>
        <strain evidence="5">JCM 14371</strain>
    </source>
</reference>
<organism evidence="5 6">
    <name type="scientific">Deinococcus aquiradiocola</name>
    <dbReference type="NCBI Taxonomy" id="393059"/>
    <lineage>
        <taxon>Bacteria</taxon>
        <taxon>Thermotogati</taxon>
        <taxon>Deinococcota</taxon>
        <taxon>Deinococci</taxon>
        <taxon>Deinococcales</taxon>
        <taxon>Deinococcaceae</taxon>
        <taxon>Deinococcus</taxon>
    </lineage>
</organism>
<evidence type="ECO:0000259" key="4">
    <source>
        <dbReference type="Pfam" id="PF01370"/>
    </source>
</evidence>
<dbReference type="GO" id="GO:0016491">
    <property type="term" value="F:oxidoreductase activity"/>
    <property type="evidence" value="ECO:0007669"/>
    <property type="project" value="UniProtKB-KW"/>
</dbReference>
<dbReference type="AlphaFoldDB" id="A0A917PC25"/>
<dbReference type="InterPro" id="IPR001509">
    <property type="entry name" value="Epimerase_deHydtase"/>
</dbReference>
<evidence type="ECO:0000256" key="3">
    <source>
        <dbReference type="ARBA" id="ARBA00023027"/>
    </source>
</evidence>
<dbReference type="PANTHER" id="PTHR43103:SF5">
    <property type="entry name" value="4-EPIMERASE, PUTATIVE (AFU_ORTHOLOGUE AFUA_7G00360)-RELATED"/>
    <property type="match status" value="1"/>
</dbReference>
<sequence>MVSAKRVVLTGSAGRAGRVTLRHLLEHGYDVTAVDRDRTQRPDGTFSGTLRDTLQVDLTDLGETLEAMQGADAVVHLANIPAPGLQAPHRTFVQNTAMNHSVFTAAVMHGLSRVVWASSETTLGLPFDEPPAYAPVDEAHYPRPESSYALSKVVTETMASQFARTSGIPFVALRFSNILGPQEYRAFPQQAWPDPQARRWNLWGYIDERDAALACRLALEAPVTGARSFIIAAADTVMPTPSRDLMAQVFPGVPVRDGVSGHDTLLSIAAAREALGFEPQHRWRDTVGEDGQPTA</sequence>
<dbReference type="EMBL" id="BMOE01000003">
    <property type="protein sequence ID" value="GGJ70463.1"/>
    <property type="molecule type" value="Genomic_DNA"/>
</dbReference>
<dbReference type="PANTHER" id="PTHR43103">
    <property type="entry name" value="NUCLEOSIDE-DIPHOSPHATE-SUGAR EPIMERASE"/>
    <property type="match status" value="1"/>
</dbReference>
<feature type="domain" description="NAD-dependent epimerase/dehydratase" evidence="4">
    <location>
        <begin position="7"/>
        <end position="193"/>
    </location>
</feature>
<evidence type="ECO:0000256" key="1">
    <source>
        <dbReference type="ARBA" id="ARBA00007637"/>
    </source>
</evidence>